<evidence type="ECO:0000313" key="3">
    <source>
        <dbReference type="Proteomes" id="UP001161388"/>
    </source>
</evidence>
<reference evidence="2" key="1">
    <citation type="journal article" date="2014" name="Int. J. Syst. Evol. Microbiol.">
        <title>Complete genome of a new Firmicutes species belonging to the dominant human colonic microbiota ('Ruminococcus bicirculans') reveals two chromosomes and a selective capacity to utilize plant glucans.</title>
        <authorList>
            <consortium name="NISC Comparative Sequencing Program"/>
            <person name="Wegmann U."/>
            <person name="Louis P."/>
            <person name="Goesmann A."/>
            <person name="Henrissat B."/>
            <person name="Duncan S.H."/>
            <person name="Flint H.J."/>
        </authorList>
    </citation>
    <scope>NUCLEOTIDE SEQUENCE</scope>
    <source>
        <strain evidence="2">NBRC 109915</strain>
    </source>
</reference>
<keyword evidence="3" id="KW-1185">Reference proteome</keyword>
<comment type="caution">
    <text evidence="2">The sequence shown here is derived from an EMBL/GenBank/DDBJ whole genome shotgun (WGS) entry which is preliminary data.</text>
</comment>
<organism evidence="2 3">
    <name type="scientific">Sulfitobacter pacificus</name>
    <dbReference type="NCBI Taxonomy" id="1499314"/>
    <lineage>
        <taxon>Bacteria</taxon>
        <taxon>Pseudomonadati</taxon>
        <taxon>Pseudomonadota</taxon>
        <taxon>Alphaproteobacteria</taxon>
        <taxon>Rhodobacterales</taxon>
        <taxon>Roseobacteraceae</taxon>
        <taxon>Sulfitobacter</taxon>
    </lineage>
</organism>
<reference evidence="2" key="2">
    <citation type="submission" date="2023-01" db="EMBL/GenBank/DDBJ databases">
        <title>Draft genome sequence of Sulfitobacter pacificus strain NBRC 109915.</title>
        <authorList>
            <person name="Sun Q."/>
            <person name="Mori K."/>
        </authorList>
    </citation>
    <scope>NUCLEOTIDE SEQUENCE</scope>
    <source>
        <strain evidence="2">NBRC 109915</strain>
    </source>
</reference>
<feature type="region of interest" description="Disordered" evidence="1">
    <location>
        <begin position="1"/>
        <end position="24"/>
    </location>
</feature>
<protein>
    <submittedName>
        <fullName evidence="2">Uncharacterized protein</fullName>
    </submittedName>
</protein>
<proteinExistence type="predicted"/>
<dbReference type="Proteomes" id="UP001161388">
    <property type="component" value="Unassembled WGS sequence"/>
</dbReference>
<dbReference type="EMBL" id="BSNL01000001">
    <property type="protein sequence ID" value="GLQ26438.1"/>
    <property type="molecule type" value="Genomic_DNA"/>
</dbReference>
<gene>
    <name evidence="2" type="ORF">GCM10007927_12410</name>
</gene>
<evidence type="ECO:0000256" key="1">
    <source>
        <dbReference type="SAM" id="MobiDB-lite"/>
    </source>
</evidence>
<sequence>MIRYDESVTNQRAGGVSGRNIREGARDSYQNSQQKLVFGPVWGRPYVELGISLLATLARVAPLETTCACESARRGHSTREE</sequence>
<accession>A0ABQ5VHA0</accession>
<name>A0ABQ5VHA0_9RHOB</name>
<evidence type="ECO:0000313" key="2">
    <source>
        <dbReference type="EMBL" id="GLQ26438.1"/>
    </source>
</evidence>